<dbReference type="EMBL" id="CP038150">
    <property type="protein sequence ID" value="QBR02458.1"/>
    <property type="molecule type" value="Genomic_DNA"/>
</dbReference>
<dbReference type="InterPro" id="IPR050483">
    <property type="entry name" value="CoA-transferase_III_domain"/>
</dbReference>
<dbReference type="AlphaFoldDB" id="A0A4P7D3C5"/>
<dbReference type="Pfam" id="PF02515">
    <property type="entry name" value="CoA_transf_3"/>
    <property type="match status" value="1"/>
</dbReference>
<dbReference type="GO" id="GO:0008410">
    <property type="term" value="F:CoA-transferase activity"/>
    <property type="evidence" value="ECO:0007669"/>
    <property type="project" value="TreeGrafter"/>
</dbReference>
<accession>A0A4P7D3C5</accession>
<dbReference type="PANTHER" id="PTHR48207">
    <property type="entry name" value="SUCCINATE--HYDROXYMETHYLGLUTARATE COA-TRANSFERASE"/>
    <property type="match status" value="1"/>
</dbReference>
<protein>
    <submittedName>
        <fullName evidence="2">CoA transferase</fullName>
    </submittedName>
</protein>
<dbReference type="Proteomes" id="UP000295727">
    <property type="component" value="Chromosome 3"/>
</dbReference>
<sequence length="428" mass="46611">MNNTVNSGVADAHEALKRPSALEGLRVVDMSGLAGQYCGKQFSDLGAEVILVEPLNGSSVRREGPFLDNHVDPEYSLPFTYFNAGKKSVCLDLDRPEGQRAFIELVKRADLLIESEKPGVMAKRGLDYASLAAVAPDLVMTSITPFGQDGPYSNYESEDIVALALGGMLYLGGYPDSPPIAAHGNLAYLAAAQFASVASMIALLGQTGEPGRQGGSHIDVSIQECVVMGMENAIQFYDLERVVRKRESGQLKMAGTGVFDCADGQIYLMAGGIASARFWESTVQWMIDDGVSEAAQLLEDAWKDHDYLVTDEAKHRFSELFVPFAKKHTKVWLYQTGQERRIPVCPISMPKDIIENRQLAYREFFGSIKHLPSGQDIVAPGAPYRFSETPWRAPSPAPLMGQHTEEILAGIGYGKAERSALQQAGVSN</sequence>
<dbReference type="InterPro" id="IPR023606">
    <property type="entry name" value="CoA-Trfase_III_dom_1_sf"/>
</dbReference>
<evidence type="ECO:0000256" key="1">
    <source>
        <dbReference type="ARBA" id="ARBA00022679"/>
    </source>
</evidence>
<organism evidence="2 3">
    <name type="scientific">Paraburkholderia pallida</name>
    <dbReference type="NCBI Taxonomy" id="2547399"/>
    <lineage>
        <taxon>Bacteria</taxon>
        <taxon>Pseudomonadati</taxon>
        <taxon>Pseudomonadota</taxon>
        <taxon>Betaproteobacteria</taxon>
        <taxon>Burkholderiales</taxon>
        <taxon>Burkholderiaceae</taxon>
        <taxon>Paraburkholderia</taxon>
    </lineage>
</organism>
<name>A0A4P7D3C5_9BURK</name>
<dbReference type="OrthoDB" id="5294844at2"/>
<proteinExistence type="predicted"/>
<dbReference type="KEGG" id="ppai:E1956_34630"/>
<dbReference type="InterPro" id="IPR044855">
    <property type="entry name" value="CoA-Trfase_III_dom3_sf"/>
</dbReference>
<dbReference type="Gene3D" id="3.30.1540.10">
    <property type="entry name" value="formyl-coa transferase, domain 3"/>
    <property type="match status" value="1"/>
</dbReference>
<evidence type="ECO:0000313" key="2">
    <source>
        <dbReference type="EMBL" id="QBR02458.1"/>
    </source>
</evidence>
<evidence type="ECO:0000313" key="3">
    <source>
        <dbReference type="Proteomes" id="UP000295727"/>
    </source>
</evidence>
<keyword evidence="3" id="KW-1185">Reference proteome</keyword>
<keyword evidence="1 2" id="KW-0808">Transferase</keyword>
<dbReference type="InterPro" id="IPR003673">
    <property type="entry name" value="CoA-Trfase_fam_III"/>
</dbReference>
<dbReference type="SUPFAM" id="SSF89796">
    <property type="entry name" value="CoA-transferase family III (CaiB/BaiF)"/>
    <property type="match status" value="1"/>
</dbReference>
<reference evidence="2 3" key="1">
    <citation type="submission" date="2019-03" db="EMBL/GenBank/DDBJ databases">
        <title>Paraburkholderia sp. 7MH5, isolated from subtropical forest soil.</title>
        <authorList>
            <person name="Gao Z.-H."/>
            <person name="Qiu L.-H."/>
        </authorList>
    </citation>
    <scope>NUCLEOTIDE SEQUENCE [LARGE SCALE GENOMIC DNA]</scope>
    <source>
        <strain evidence="2 3">7MH5</strain>
    </source>
</reference>
<dbReference type="Gene3D" id="3.40.50.10540">
    <property type="entry name" value="Crotonobetainyl-coa:carnitine coa-transferase, domain 1"/>
    <property type="match status" value="1"/>
</dbReference>
<dbReference type="PANTHER" id="PTHR48207:SF3">
    <property type="entry name" value="SUCCINATE--HYDROXYMETHYLGLUTARATE COA-TRANSFERASE"/>
    <property type="match status" value="1"/>
</dbReference>
<gene>
    <name evidence="2" type="ORF">E1956_34630</name>
</gene>